<sequence length="534" mass="60903">MPPKSKIIQPLIDRHSTELWAAINAMKDSARDKKALFYENPFRWIARDFLPSRCLLEESPQEQAEEQAMQTTSTSKRRASAGDVEDPEAMDIAGIRVAADPNPKRLKTAADMTDGDWASQDEEMEEQPQPGANSFADREGQHISALEFLKGREFLDYVTELNSANIDAETCRPELNTILRPWQAVGERKLCMMARSMFQGGFLADPVGLGKSLTALVAALKIRKDLQQRKHSYRFILVVCRKSCVLQWYREITTHFKKELRPSVIILDSVDYPVKDLLDFDVVITTQGFLRARFREVENIEYFIDLAHAYGVDYARKKTNMIGPLRRPRQPLHSPLYDTLKANIAVLIVDESQDAKNPDSELRNAILSLKYYVVFLLTGTPAHNRLSDLYGQMSLLPGCPLVDLEHSRLVFDCPVQPNNNTATRTTAAFELQNQDNPRRRMLKALLSGMMVARPKDVVTLRGIRVETVEVDMNWQHHFLSLFIIERAVRIAGWFLSNSRKASTPKRRIKYLHKALGQFAKAEAYSASPLLRWEL</sequence>
<evidence type="ECO:0000313" key="2">
    <source>
        <dbReference type="Proteomes" id="UP001143856"/>
    </source>
</evidence>
<proteinExistence type="predicted"/>
<dbReference type="EMBL" id="JAPDGR010000720">
    <property type="protein sequence ID" value="KAJ2987931.1"/>
    <property type="molecule type" value="Genomic_DNA"/>
</dbReference>
<protein>
    <submittedName>
        <fullName evidence="1">Uncharacterized protein</fullName>
    </submittedName>
</protein>
<dbReference type="Proteomes" id="UP001143856">
    <property type="component" value="Unassembled WGS sequence"/>
</dbReference>
<name>A0ACC1P9Z3_9PEZI</name>
<accession>A0ACC1P9Z3</accession>
<reference evidence="1" key="1">
    <citation type="submission" date="2022-10" db="EMBL/GenBank/DDBJ databases">
        <title>Genome Sequence of Xylaria curta.</title>
        <authorList>
            <person name="Buettner E."/>
        </authorList>
    </citation>
    <scope>NUCLEOTIDE SEQUENCE</scope>
    <source>
        <strain evidence="1">Babe10</strain>
    </source>
</reference>
<organism evidence="1 2">
    <name type="scientific">Xylaria curta</name>
    <dbReference type="NCBI Taxonomy" id="42375"/>
    <lineage>
        <taxon>Eukaryota</taxon>
        <taxon>Fungi</taxon>
        <taxon>Dikarya</taxon>
        <taxon>Ascomycota</taxon>
        <taxon>Pezizomycotina</taxon>
        <taxon>Sordariomycetes</taxon>
        <taxon>Xylariomycetidae</taxon>
        <taxon>Xylariales</taxon>
        <taxon>Xylariaceae</taxon>
        <taxon>Xylaria</taxon>
    </lineage>
</organism>
<evidence type="ECO:0000313" key="1">
    <source>
        <dbReference type="EMBL" id="KAJ2987931.1"/>
    </source>
</evidence>
<gene>
    <name evidence="1" type="ORF">NUW58_g4239</name>
</gene>
<keyword evidence="2" id="KW-1185">Reference proteome</keyword>
<comment type="caution">
    <text evidence="1">The sequence shown here is derived from an EMBL/GenBank/DDBJ whole genome shotgun (WGS) entry which is preliminary data.</text>
</comment>